<proteinExistence type="predicted"/>
<gene>
    <name evidence="2" type="ORF">PBT88_10305</name>
</gene>
<keyword evidence="3" id="KW-1185">Reference proteome</keyword>
<evidence type="ECO:0000313" key="3">
    <source>
        <dbReference type="Proteomes" id="UP001210865"/>
    </source>
</evidence>
<reference evidence="2 3" key="1">
    <citation type="submission" date="2022-12" db="EMBL/GenBank/DDBJ databases">
        <title>Sphingomonas abieness sp. nov., an endophytic bacterium isolated from Abies koreana.</title>
        <authorList>
            <person name="Jiang L."/>
            <person name="Lee J."/>
        </authorList>
    </citation>
    <scope>NUCLEOTIDE SEQUENCE [LARGE SCALE GENOMIC DNA]</scope>
    <source>
        <strain evidence="3">PAMB 00755</strain>
    </source>
</reference>
<dbReference type="RefSeq" id="WP_270079077.1">
    <property type="nucleotide sequence ID" value="NZ_CP115174.1"/>
</dbReference>
<sequence>MSKMGVVSGLVLGAALTLGMAPAAAKDERFQSDGWGLAVRHDRFTGQTRCVLTSVNRRSRYQPGAIGFLMGKRRDTLTAWYRVDDGAPIQWQARTASLIAANVSIDGPGLDNPTGAWVWIPVSELEQAKTVAIRANDQGRIHHYRLAGFVRMLDAARRLGCGSDDAFRI</sequence>
<protein>
    <submittedName>
        <fullName evidence="2">Uncharacterized protein</fullName>
    </submittedName>
</protein>
<feature type="chain" id="PRO_5046959060" evidence="1">
    <location>
        <begin position="26"/>
        <end position="169"/>
    </location>
</feature>
<evidence type="ECO:0000313" key="2">
    <source>
        <dbReference type="EMBL" id="WBO24455.1"/>
    </source>
</evidence>
<evidence type="ECO:0000256" key="1">
    <source>
        <dbReference type="SAM" id="SignalP"/>
    </source>
</evidence>
<feature type="signal peptide" evidence="1">
    <location>
        <begin position="1"/>
        <end position="25"/>
    </location>
</feature>
<accession>A0ABY7NU78</accession>
<organism evidence="2 3">
    <name type="scientific">Sphingomonas abietis</name>
    <dbReference type="NCBI Taxonomy" id="3012344"/>
    <lineage>
        <taxon>Bacteria</taxon>
        <taxon>Pseudomonadati</taxon>
        <taxon>Pseudomonadota</taxon>
        <taxon>Alphaproteobacteria</taxon>
        <taxon>Sphingomonadales</taxon>
        <taxon>Sphingomonadaceae</taxon>
        <taxon>Sphingomonas</taxon>
    </lineage>
</organism>
<dbReference type="Proteomes" id="UP001210865">
    <property type="component" value="Chromosome"/>
</dbReference>
<keyword evidence="1" id="KW-0732">Signal</keyword>
<name>A0ABY7NU78_9SPHN</name>
<dbReference type="EMBL" id="CP115174">
    <property type="protein sequence ID" value="WBO24455.1"/>
    <property type="molecule type" value="Genomic_DNA"/>
</dbReference>